<dbReference type="GO" id="GO:0000785">
    <property type="term" value="C:chromatin"/>
    <property type="evidence" value="ECO:0007669"/>
    <property type="project" value="TreeGrafter"/>
</dbReference>
<dbReference type="AlphaFoldDB" id="A0A7K9PUS7"/>
<comment type="subcellular location">
    <subcellularLocation>
        <location evidence="2">Cytoplasm</location>
    </subcellularLocation>
    <subcellularLocation>
        <location evidence="1">Nucleus</location>
    </subcellularLocation>
</comment>
<evidence type="ECO:0000256" key="9">
    <source>
        <dbReference type="ARBA" id="ARBA00023242"/>
    </source>
</evidence>
<evidence type="ECO:0000256" key="1">
    <source>
        <dbReference type="ARBA" id="ARBA00004123"/>
    </source>
</evidence>
<evidence type="ECO:0000256" key="4">
    <source>
        <dbReference type="ARBA" id="ARBA00014320"/>
    </source>
</evidence>
<keyword evidence="6" id="KW-0227">DNA damage</keyword>
<feature type="region of interest" description="Disordered" evidence="12">
    <location>
        <begin position="541"/>
        <end position="579"/>
    </location>
</feature>
<evidence type="ECO:0000256" key="7">
    <source>
        <dbReference type="ARBA" id="ARBA00023125"/>
    </source>
</evidence>
<evidence type="ECO:0000256" key="12">
    <source>
        <dbReference type="SAM" id="MobiDB-lite"/>
    </source>
</evidence>
<dbReference type="Gene3D" id="1.10.486.10">
    <property type="entry name" value="PCRA, domain 4"/>
    <property type="match status" value="1"/>
</dbReference>
<dbReference type="GO" id="GO:2000042">
    <property type="term" value="P:negative regulation of double-strand break repair via homologous recombination"/>
    <property type="evidence" value="ECO:0007669"/>
    <property type="project" value="InterPro"/>
</dbReference>
<keyword evidence="5" id="KW-0963">Cytoplasm</keyword>
<evidence type="ECO:0000313" key="13">
    <source>
        <dbReference type="EMBL" id="NXI03120.1"/>
    </source>
</evidence>
<evidence type="ECO:0000256" key="3">
    <source>
        <dbReference type="ARBA" id="ARBA00009135"/>
    </source>
</evidence>
<dbReference type="EMBL" id="VWZT01012526">
    <property type="protein sequence ID" value="NXI03120.1"/>
    <property type="molecule type" value="Genomic_DNA"/>
</dbReference>
<comment type="caution">
    <text evidence="13">The sequence shown here is derived from an EMBL/GenBank/DDBJ whole genome shotgun (WGS) entry which is preliminary data.</text>
</comment>
<evidence type="ECO:0000256" key="8">
    <source>
        <dbReference type="ARBA" id="ARBA00023204"/>
    </source>
</evidence>
<comment type="similarity">
    <text evidence="3">Belongs to the PARI family.</text>
</comment>
<evidence type="ECO:0000256" key="5">
    <source>
        <dbReference type="ARBA" id="ARBA00022490"/>
    </source>
</evidence>
<dbReference type="Proteomes" id="UP000570547">
    <property type="component" value="Unassembled WGS sequence"/>
</dbReference>
<reference evidence="13 14" key="1">
    <citation type="submission" date="2019-09" db="EMBL/GenBank/DDBJ databases">
        <title>Bird 10,000 Genomes (B10K) Project - Family phase.</title>
        <authorList>
            <person name="Zhang G."/>
        </authorList>
    </citation>
    <scope>NUCLEOTIDE SEQUENCE [LARGE SCALE GENOMIC DNA]</scope>
    <source>
        <strain evidence="13">B10K-DU-001-28</strain>
        <tissue evidence="13">Muscle</tissue>
    </source>
</reference>
<evidence type="ECO:0000256" key="6">
    <source>
        <dbReference type="ARBA" id="ARBA00022763"/>
    </source>
</evidence>
<evidence type="ECO:0000313" key="14">
    <source>
        <dbReference type="Proteomes" id="UP000570547"/>
    </source>
</evidence>
<feature type="non-terminal residue" evidence="13">
    <location>
        <position position="594"/>
    </location>
</feature>
<keyword evidence="8" id="KW-0234">DNA repair</keyword>
<dbReference type="SUPFAM" id="SSF52540">
    <property type="entry name" value="P-loop containing nucleoside triphosphate hydrolases"/>
    <property type="match status" value="1"/>
</dbReference>
<dbReference type="PANTHER" id="PTHR32121:SF0">
    <property type="entry name" value="PCNA-INTERACTING PARTNER"/>
    <property type="match status" value="1"/>
</dbReference>
<keyword evidence="14" id="KW-1185">Reference proteome</keyword>
<dbReference type="GO" id="GO:0005634">
    <property type="term" value="C:nucleus"/>
    <property type="evidence" value="ECO:0007669"/>
    <property type="project" value="UniProtKB-SubCell"/>
</dbReference>
<dbReference type="InterPro" id="IPR027417">
    <property type="entry name" value="P-loop_NTPase"/>
</dbReference>
<dbReference type="FunFam" id="1.10.486.10:FF:000004">
    <property type="entry name" value="PCNA-interacting partner isoform X3"/>
    <property type="match status" value="1"/>
</dbReference>
<dbReference type="InterPro" id="IPR038932">
    <property type="entry name" value="PARPBP"/>
</dbReference>
<evidence type="ECO:0000256" key="11">
    <source>
        <dbReference type="ARBA" id="ARBA00032731"/>
    </source>
</evidence>
<keyword evidence="7" id="KW-0238">DNA-binding</keyword>
<accession>A0A7K9PUS7</accession>
<gene>
    <name evidence="13" type="primary">Parpbp</name>
    <name evidence="13" type="ORF">PACPHI_R12057</name>
</gene>
<sequence>MVTFQQKILHLVKCFRRQWSLFSNSERTTVCGADCMLMALQLSMAEVNKQHHGDFTVSLSDVLETWNYLLHDKLGLSYENMKEPENYADVKKAYHAFLARSNMLDLIDICQKCYSLGLLPEDESISPVQLLEFISGVMNSQENNGSVLSTPTQINRQSQEQMKVAILAKKFVCSYLSLLVNSKDDLALARILNVPDRGLGREAFTNLKHASQERKMSIFLMATSFIRTVELGARDCASSLYDPLRAHVKGLSNFVNFIDKLQEMVGEILNTRIAGGRILSTVKMHLIKGRSNGDPFCQAVEEVVQDLDLKIKNIIDSQQETLTASTTGVSPARVMGLLLFFLLFSFIRKQMSSPCFKSCCTVNRLTLKQLQGLSAVWPAVLVLRRICGLRTLTNFGMLEVHCNFTVYRNPSKEKAPQSKNPENNLLQKLIADWYLQMKQSSIKSQFACTYKNDLSEMSGQHSRAIPTCKHPVPKQHSKDGKCTEGTNSCLDVPVLGTISESVHQTRSYTEMGKLSCQPRNKNSENEQMDLNNDKIICDKKSEPSLQKNTKRLKTSNSSQMELDSKIGKKRKQTKTTSKNKLIAGQAKLTHFFQR</sequence>
<dbReference type="PANTHER" id="PTHR32121">
    <property type="entry name" value="PCNA-INTERACTING PARTNER"/>
    <property type="match status" value="1"/>
</dbReference>
<proteinExistence type="inferred from homology"/>
<dbReference type="GO" id="GO:0003677">
    <property type="term" value="F:DNA binding"/>
    <property type="evidence" value="ECO:0007669"/>
    <property type="project" value="UniProtKB-KW"/>
</dbReference>
<feature type="non-terminal residue" evidence="13">
    <location>
        <position position="1"/>
    </location>
</feature>
<evidence type="ECO:0000256" key="2">
    <source>
        <dbReference type="ARBA" id="ARBA00004496"/>
    </source>
</evidence>
<name>A0A7K9PUS7_9CORV</name>
<dbReference type="GO" id="GO:0005737">
    <property type="term" value="C:cytoplasm"/>
    <property type="evidence" value="ECO:0007669"/>
    <property type="project" value="UniProtKB-SubCell"/>
</dbReference>
<keyword evidence="9" id="KW-0539">Nucleus</keyword>
<evidence type="ECO:0000256" key="10">
    <source>
        <dbReference type="ARBA" id="ARBA00031632"/>
    </source>
</evidence>
<dbReference type="GO" id="GO:0006281">
    <property type="term" value="P:DNA repair"/>
    <property type="evidence" value="ECO:0007669"/>
    <property type="project" value="UniProtKB-KW"/>
</dbReference>
<protein>
    <recommendedName>
        <fullName evidence="4">PCNA-interacting partner</fullName>
    </recommendedName>
    <alternativeName>
        <fullName evidence="10">PARP-1 binding protein</fullName>
    </alternativeName>
    <alternativeName>
        <fullName evidence="11">PARP1-binding protein</fullName>
    </alternativeName>
</protein>
<feature type="region of interest" description="Disordered" evidence="12">
    <location>
        <begin position="509"/>
        <end position="529"/>
    </location>
</feature>
<organism evidence="13 14">
    <name type="scientific">Pachycephala philippinensis</name>
    <name type="common">yellow-belllied whistler</name>
    <dbReference type="NCBI Taxonomy" id="449367"/>
    <lineage>
        <taxon>Eukaryota</taxon>
        <taxon>Metazoa</taxon>
        <taxon>Chordata</taxon>
        <taxon>Craniata</taxon>
        <taxon>Vertebrata</taxon>
        <taxon>Euteleostomi</taxon>
        <taxon>Archelosauria</taxon>
        <taxon>Archosauria</taxon>
        <taxon>Dinosauria</taxon>
        <taxon>Saurischia</taxon>
        <taxon>Theropoda</taxon>
        <taxon>Coelurosauria</taxon>
        <taxon>Aves</taxon>
        <taxon>Neognathae</taxon>
        <taxon>Neoaves</taxon>
        <taxon>Telluraves</taxon>
        <taxon>Australaves</taxon>
        <taxon>Passeriformes</taxon>
        <taxon>Corvoidea</taxon>
        <taxon>Pachycephalidae</taxon>
        <taxon>Pachycephala</taxon>
    </lineage>
</organism>